<protein>
    <submittedName>
        <fullName evidence="2">Uncharacterized protein</fullName>
    </submittedName>
</protein>
<evidence type="ECO:0000313" key="2">
    <source>
        <dbReference type="EMBL" id="KPJ11817.1"/>
    </source>
</evidence>
<organism evidence="2 3">
    <name type="scientific">Papilio machaon</name>
    <name type="common">Old World swallowtail butterfly</name>
    <dbReference type="NCBI Taxonomy" id="76193"/>
    <lineage>
        <taxon>Eukaryota</taxon>
        <taxon>Metazoa</taxon>
        <taxon>Ecdysozoa</taxon>
        <taxon>Arthropoda</taxon>
        <taxon>Hexapoda</taxon>
        <taxon>Insecta</taxon>
        <taxon>Pterygota</taxon>
        <taxon>Neoptera</taxon>
        <taxon>Endopterygota</taxon>
        <taxon>Lepidoptera</taxon>
        <taxon>Glossata</taxon>
        <taxon>Ditrysia</taxon>
        <taxon>Papilionoidea</taxon>
        <taxon>Papilionidae</taxon>
        <taxon>Papilioninae</taxon>
        <taxon>Papilio</taxon>
    </lineage>
</organism>
<keyword evidence="1" id="KW-0732">Signal</keyword>
<name>A0A0N0PBQ2_PAPMA</name>
<proteinExistence type="predicted"/>
<feature type="signal peptide" evidence="1">
    <location>
        <begin position="1"/>
        <end position="16"/>
    </location>
</feature>
<feature type="chain" id="PRO_5005857443" evidence="1">
    <location>
        <begin position="17"/>
        <end position="159"/>
    </location>
</feature>
<evidence type="ECO:0000313" key="3">
    <source>
        <dbReference type="Proteomes" id="UP000053240"/>
    </source>
</evidence>
<keyword evidence="3" id="KW-1185">Reference proteome</keyword>
<evidence type="ECO:0000256" key="1">
    <source>
        <dbReference type="SAM" id="SignalP"/>
    </source>
</evidence>
<dbReference type="AlphaFoldDB" id="A0A0N0PBQ2"/>
<accession>A0A0N0PBQ2</accession>
<dbReference type="InParanoid" id="A0A0N0PBQ2"/>
<dbReference type="Proteomes" id="UP000053240">
    <property type="component" value="Unassembled WGS sequence"/>
</dbReference>
<reference evidence="2 3" key="1">
    <citation type="journal article" date="2015" name="Nat. Commun.">
        <title>Outbred genome sequencing and CRISPR/Cas9 gene editing in butterflies.</title>
        <authorList>
            <person name="Li X."/>
            <person name="Fan D."/>
            <person name="Zhang W."/>
            <person name="Liu G."/>
            <person name="Zhang L."/>
            <person name="Zhao L."/>
            <person name="Fang X."/>
            <person name="Chen L."/>
            <person name="Dong Y."/>
            <person name="Chen Y."/>
            <person name="Ding Y."/>
            <person name="Zhao R."/>
            <person name="Feng M."/>
            <person name="Zhu Y."/>
            <person name="Feng Y."/>
            <person name="Jiang X."/>
            <person name="Zhu D."/>
            <person name="Xiang H."/>
            <person name="Feng X."/>
            <person name="Li S."/>
            <person name="Wang J."/>
            <person name="Zhang G."/>
            <person name="Kronforst M.R."/>
            <person name="Wang W."/>
        </authorList>
    </citation>
    <scope>NUCLEOTIDE SEQUENCE [LARGE SCALE GENOMIC DNA]</scope>
    <source>
        <strain evidence="2">Ya'a_city_454_Pm</strain>
        <tissue evidence="2">Whole body</tissue>
    </source>
</reference>
<gene>
    <name evidence="2" type="ORF">RR48_02079</name>
</gene>
<sequence length="159" mass="16972">MKVLVFLSMLMAAAFAANYGGPVPLHQSDAVPLQSSSSGNGLGIPCITPYECVPVCTIYCRAANQARCYENQCYCQRLNSCVISSQRDLKVLKINTHSEDGPPTGPKLVGAVTERSHATVIAAELRLLATVCGVPAPTANTWPACLHVYTDQHILILGD</sequence>
<dbReference type="EMBL" id="KQ460864">
    <property type="protein sequence ID" value="KPJ11817.1"/>
    <property type="molecule type" value="Genomic_DNA"/>
</dbReference>